<dbReference type="EMBL" id="CABEEP010000001">
    <property type="protein sequence ID" value="VTQ65181.1"/>
    <property type="molecule type" value="Genomic_DNA"/>
</dbReference>
<dbReference type="GO" id="GO:0042802">
    <property type="term" value="F:identical protein binding"/>
    <property type="evidence" value="ECO:0007669"/>
    <property type="project" value="TreeGrafter"/>
</dbReference>
<organism evidence="2 3">
    <name type="scientific">Enterococcus hirae</name>
    <dbReference type="NCBI Taxonomy" id="1354"/>
    <lineage>
        <taxon>Bacteria</taxon>
        <taxon>Bacillati</taxon>
        <taxon>Bacillota</taxon>
        <taxon>Bacilli</taxon>
        <taxon>Lactobacillales</taxon>
        <taxon>Enterococcaceae</taxon>
        <taxon>Enterococcus</taxon>
    </lineage>
</organism>
<proteinExistence type="predicted"/>
<evidence type="ECO:0000313" key="3">
    <source>
        <dbReference type="Proteomes" id="UP000352698"/>
    </source>
</evidence>
<evidence type="ECO:0000259" key="1">
    <source>
        <dbReference type="Pfam" id="PF14501"/>
    </source>
</evidence>
<name>A0A6B1ZPM0_ENTHR</name>
<dbReference type="RefSeq" id="WP_010737761.1">
    <property type="nucleotide sequence ID" value="NZ_BSWT01000056.1"/>
</dbReference>
<protein>
    <submittedName>
        <fullName evidence="2">Sensor histidine kinase</fullName>
        <ecNumber evidence="2">2.7.3.-</ecNumber>
    </submittedName>
</protein>
<dbReference type="Pfam" id="PF14501">
    <property type="entry name" value="HATPase_c_5"/>
    <property type="match status" value="1"/>
</dbReference>
<dbReference type="EC" id="2.7.3.-" evidence="2"/>
<dbReference type="Proteomes" id="UP000352698">
    <property type="component" value="Unassembled WGS sequence"/>
</dbReference>
<gene>
    <name evidence="2" type="ORF">NCTC12204_01667</name>
</gene>
<feature type="domain" description="Sensor histidine kinase NatK-like C-terminal" evidence="1">
    <location>
        <begin position="306"/>
        <end position="408"/>
    </location>
</feature>
<comment type="caution">
    <text evidence="2">The sequence shown here is derived from an EMBL/GenBank/DDBJ whole genome shotgun (WGS) entry which is preliminary data.</text>
</comment>
<dbReference type="AlphaFoldDB" id="A0A6B1ZPM0"/>
<reference evidence="2 3" key="1">
    <citation type="submission" date="2019-05" db="EMBL/GenBank/DDBJ databases">
        <authorList>
            <consortium name="Pathogen Informatics"/>
        </authorList>
    </citation>
    <scope>NUCLEOTIDE SEQUENCE [LARGE SCALE GENOMIC DNA]</scope>
    <source>
        <strain evidence="2 3">NCTC12204</strain>
    </source>
</reference>
<evidence type="ECO:0000313" key="2">
    <source>
        <dbReference type="EMBL" id="VTQ65181.1"/>
    </source>
</evidence>
<sequence>MEVIIYIIVVHLNFALIGLILFAKKRIFMDCFIRLGLTLLNIWLIEWTPVFLVLLYFYNGKYIFQETRNLFIVFLLNTFCVNFIGISVFLTIEVPRFLENYDLLANAILEILLLVAILIVMKELDKKFRISNYLYAYKKNRLFSTFLIICMFMSLLWYHLLFSMDSLDFLLTSFILVASNSFYGLLMLLILLNEKKEEYYQIYLESMKKNEEYYQKLEEFRHDYKNYVGVMEDLVQNKQIHNEIEAIVGEEKEFFETQLNDALHMKLQKIYDPLLQGVFVKFVKRAEELRIPYKIQVNHIIPKLSMNSYDMIRLFTNIIENAFVHYDQTMAKEKKEITIIVEHLWDCFYFEFSNPSKNTGKNLTELFQKGTTSQKSSKGIGLYSVKKIVEENENLALNLKYDKQEQRFYCILTLKKETVH</sequence>
<keyword evidence="2" id="KW-0418">Kinase</keyword>
<keyword evidence="2" id="KW-0808">Transferase</keyword>
<dbReference type="SUPFAM" id="SSF55874">
    <property type="entry name" value="ATPase domain of HSP90 chaperone/DNA topoisomerase II/histidine kinase"/>
    <property type="match status" value="1"/>
</dbReference>
<dbReference type="Gene3D" id="3.30.565.10">
    <property type="entry name" value="Histidine kinase-like ATPase, C-terminal domain"/>
    <property type="match status" value="1"/>
</dbReference>
<dbReference type="InterPro" id="IPR036890">
    <property type="entry name" value="HATPase_C_sf"/>
</dbReference>
<dbReference type="PANTHER" id="PTHR40448">
    <property type="entry name" value="TWO-COMPONENT SENSOR HISTIDINE KINASE"/>
    <property type="match status" value="1"/>
</dbReference>
<dbReference type="InterPro" id="IPR032834">
    <property type="entry name" value="NatK-like_C"/>
</dbReference>
<dbReference type="GO" id="GO:0016301">
    <property type="term" value="F:kinase activity"/>
    <property type="evidence" value="ECO:0007669"/>
    <property type="project" value="UniProtKB-KW"/>
</dbReference>
<dbReference type="PANTHER" id="PTHR40448:SF1">
    <property type="entry name" value="TWO-COMPONENT SENSOR HISTIDINE KINASE"/>
    <property type="match status" value="1"/>
</dbReference>
<accession>A0A6B1ZPM0</accession>